<dbReference type="Pfam" id="PF20065">
    <property type="entry name" value="DUF6464"/>
    <property type="match status" value="1"/>
</dbReference>
<accession>A0A2W4UG79</accession>
<name>A0A2W4UG79_9CYAN</name>
<comment type="caution">
    <text evidence="1">The sequence shown here is derived from an EMBL/GenBank/DDBJ whole genome shotgun (WGS) entry which is preliminary data.</text>
</comment>
<evidence type="ECO:0000313" key="1">
    <source>
        <dbReference type="EMBL" id="PZO20326.1"/>
    </source>
</evidence>
<dbReference type="EMBL" id="QBMC01000031">
    <property type="protein sequence ID" value="PZO20326.1"/>
    <property type="molecule type" value="Genomic_DNA"/>
</dbReference>
<evidence type="ECO:0000313" key="2">
    <source>
        <dbReference type="Proteomes" id="UP000249354"/>
    </source>
</evidence>
<proteinExistence type="predicted"/>
<protein>
    <submittedName>
        <fullName evidence="1">Uncharacterized protein</fullName>
    </submittedName>
</protein>
<sequence>MYIALILAVGLAPAVFSVLVGFYARRRVQQSIHISTDRVTSDRFNRFRTRYSPEAHFVEGMGFVVGDITCQLNALSPYVRCAANPFGPCEGCREYESKEFEPIA</sequence>
<reference evidence="1 2" key="2">
    <citation type="submission" date="2018-06" db="EMBL/GenBank/DDBJ databases">
        <title>Metagenomic assembly of (sub)arctic Cyanobacteria and their associated microbiome from non-axenic cultures.</title>
        <authorList>
            <person name="Baurain D."/>
        </authorList>
    </citation>
    <scope>NUCLEOTIDE SEQUENCE [LARGE SCALE GENOMIC DNA]</scope>
    <source>
        <strain evidence="1">ULC129bin1</strain>
    </source>
</reference>
<organism evidence="1 2">
    <name type="scientific">Leptolyngbya foveolarum</name>
    <dbReference type="NCBI Taxonomy" id="47253"/>
    <lineage>
        <taxon>Bacteria</taxon>
        <taxon>Bacillati</taxon>
        <taxon>Cyanobacteriota</taxon>
        <taxon>Cyanophyceae</taxon>
        <taxon>Leptolyngbyales</taxon>
        <taxon>Leptolyngbyaceae</taxon>
        <taxon>Leptolyngbya group</taxon>
        <taxon>Leptolyngbya</taxon>
    </lineage>
</organism>
<reference evidence="2" key="1">
    <citation type="submission" date="2018-04" db="EMBL/GenBank/DDBJ databases">
        <authorList>
            <person name="Cornet L."/>
        </authorList>
    </citation>
    <scope>NUCLEOTIDE SEQUENCE [LARGE SCALE GENOMIC DNA]</scope>
</reference>
<dbReference type="InterPro" id="IPR045589">
    <property type="entry name" value="DUF6464"/>
</dbReference>
<dbReference type="AlphaFoldDB" id="A0A2W4UG79"/>
<gene>
    <name evidence="1" type="ORF">DCF25_06760</name>
</gene>
<dbReference type="Proteomes" id="UP000249354">
    <property type="component" value="Unassembled WGS sequence"/>
</dbReference>